<organism evidence="8 9">
    <name type="scientific">Massilia violaceinigra</name>
    <dbReference type="NCBI Taxonomy" id="2045208"/>
    <lineage>
        <taxon>Bacteria</taxon>
        <taxon>Pseudomonadati</taxon>
        <taxon>Pseudomonadota</taxon>
        <taxon>Betaproteobacteria</taxon>
        <taxon>Burkholderiales</taxon>
        <taxon>Oxalobacteraceae</taxon>
        <taxon>Telluria group</taxon>
        <taxon>Massilia</taxon>
    </lineage>
</organism>
<keyword evidence="7" id="KW-0732">Signal</keyword>
<dbReference type="RefSeq" id="WP_099874315.1">
    <property type="nucleotide sequence ID" value="NZ_CP024608.1"/>
</dbReference>
<evidence type="ECO:0000256" key="6">
    <source>
        <dbReference type="SAM" id="Phobius"/>
    </source>
</evidence>
<evidence type="ECO:0000256" key="5">
    <source>
        <dbReference type="ARBA" id="ARBA00023136"/>
    </source>
</evidence>
<keyword evidence="3 6" id="KW-0812">Transmembrane</keyword>
<evidence type="ECO:0000256" key="7">
    <source>
        <dbReference type="SAM" id="SignalP"/>
    </source>
</evidence>
<name>A0A2D2DH78_9BURK</name>
<dbReference type="EMBL" id="CP024608">
    <property type="protein sequence ID" value="ATQ74330.1"/>
    <property type="molecule type" value="Genomic_DNA"/>
</dbReference>
<evidence type="ECO:0008006" key="10">
    <source>
        <dbReference type="Google" id="ProtNLM"/>
    </source>
</evidence>
<reference evidence="8" key="1">
    <citation type="submission" date="2017-10" db="EMBL/GenBank/DDBJ databases">
        <title>Massilia psychrophilum sp. nov., a novel purple-pigmented bacterium isolated from Tianshan glacier, Xinjiang Municipality, China.</title>
        <authorList>
            <person name="Wang H."/>
        </authorList>
    </citation>
    <scope>NUCLEOTIDE SEQUENCE [LARGE SCALE GENOMIC DNA]</scope>
    <source>
        <strain evidence="8">B2</strain>
    </source>
</reference>
<evidence type="ECO:0000256" key="1">
    <source>
        <dbReference type="ARBA" id="ARBA00004236"/>
    </source>
</evidence>
<proteinExistence type="predicted"/>
<dbReference type="Proteomes" id="UP000229897">
    <property type="component" value="Chromosome"/>
</dbReference>
<evidence type="ECO:0000256" key="4">
    <source>
        <dbReference type="ARBA" id="ARBA00022989"/>
    </source>
</evidence>
<keyword evidence="5 6" id="KW-0472">Membrane</keyword>
<keyword evidence="4 6" id="KW-1133">Transmembrane helix</keyword>
<dbReference type="GO" id="GO:0016020">
    <property type="term" value="C:membrane"/>
    <property type="evidence" value="ECO:0007669"/>
    <property type="project" value="InterPro"/>
</dbReference>
<keyword evidence="9" id="KW-1185">Reference proteome</keyword>
<sequence>MRAHFLAAALGLLAAVAVQAAPAAGAPAIPFKQDPGSSASLFSGGAVGVLVMSLIAIVAVLFIRKRLNLTAPAASGTRLLRILETQRMGPRTLLAVVEFGGAHYLVAQGEHGVNCLAQAAPPGPAAGVASASDPA</sequence>
<evidence type="ECO:0000256" key="2">
    <source>
        <dbReference type="ARBA" id="ARBA00022475"/>
    </source>
</evidence>
<feature type="signal peptide" evidence="7">
    <location>
        <begin position="1"/>
        <end position="20"/>
    </location>
</feature>
<dbReference type="GO" id="GO:0044781">
    <property type="term" value="P:bacterial-type flagellum organization"/>
    <property type="evidence" value="ECO:0007669"/>
    <property type="project" value="InterPro"/>
</dbReference>
<protein>
    <recommendedName>
        <fullName evidence="10">Flagellar biosynthesis protein FliO</fullName>
    </recommendedName>
</protein>
<dbReference type="AlphaFoldDB" id="A0A2D2DH78"/>
<gene>
    <name evidence="8" type="ORF">CR152_07265</name>
</gene>
<dbReference type="InterPro" id="IPR022781">
    <property type="entry name" value="Flagellar_biosynth_FliO"/>
</dbReference>
<keyword evidence="2" id="KW-1003">Cell membrane</keyword>
<feature type="chain" id="PRO_5013595112" description="Flagellar biosynthesis protein FliO" evidence="7">
    <location>
        <begin position="21"/>
        <end position="135"/>
    </location>
</feature>
<accession>A0A2D2DH78</accession>
<dbReference type="Pfam" id="PF04347">
    <property type="entry name" value="FliO"/>
    <property type="match status" value="1"/>
</dbReference>
<dbReference type="OrthoDB" id="8760062at2"/>
<dbReference type="KEGG" id="mass:CR152_07265"/>
<evidence type="ECO:0000313" key="9">
    <source>
        <dbReference type="Proteomes" id="UP000229897"/>
    </source>
</evidence>
<evidence type="ECO:0000313" key="8">
    <source>
        <dbReference type="EMBL" id="ATQ74330.1"/>
    </source>
</evidence>
<evidence type="ECO:0000256" key="3">
    <source>
        <dbReference type="ARBA" id="ARBA00022692"/>
    </source>
</evidence>
<comment type="subcellular location">
    <subcellularLocation>
        <location evidence="1">Cell membrane</location>
    </subcellularLocation>
</comment>
<feature type="transmembrane region" description="Helical" evidence="6">
    <location>
        <begin position="41"/>
        <end position="63"/>
    </location>
</feature>